<evidence type="ECO:0000313" key="3">
    <source>
        <dbReference type="Proteomes" id="UP000550729"/>
    </source>
</evidence>
<name>A0A848L2V1_9ACTN</name>
<dbReference type="AlphaFoldDB" id="A0A848L2V1"/>
<keyword evidence="3" id="KW-1185">Reference proteome</keyword>
<dbReference type="EMBL" id="JABBNB010000011">
    <property type="protein sequence ID" value="NMO01978.1"/>
    <property type="molecule type" value="Genomic_DNA"/>
</dbReference>
<organism evidence="2 3">
    <name type="scientific">Gordonia asplenii</name>
    <dbReference type="NCBI Taxonomy" id="2725283"/>
    <lineage>
        <taxon>Bacteria</taxon>
        <taxon>Bacillati</taxon>
        <taxon>Actinomycetota</taxon>
        <taxon>Actinomycetes</taxon>
        <taxon>Mycobacteriales</taxon>
        <taxon>Gordoniaceae</taxon>
        <taxon>Gordonia</taxon>
    </lineage>
</organism>
<dbReference type="Gene3D" id="1.20.120.450">
    <property type="entry name" value="dinb family like domain"/>
    <property type="match status" value="1"/>
</dbReference>
<evidence type="ECO:0000313" key="2">
    <source>
        <dbReference type="EMBL" id="NMO01978.1"/>
    </source>
</evidence>
<dbReference type="Pfam" id="PF12867">
    <property type="entry name" value="DinB_2"/>
    <property type="match status" value="1"/>
</dbReference>
<accession>A0A848L2V1</accession>
<dbReference type="InterPro" id="IPR024775">
    <property type="entry name" value="DinB-like"/>
</dbReference>
<dbReference type="Proteomes" id="UP000550729">
    <property type="component" value="Unassembled WGS sequence"/>
</dbReference>
<proteinExistence type="predicted"/>
<gene>
    <name evidence="2" type="ORF">HH308_12225</name>
</gene>
<evidence type="ECO:0000259" key="1">
    <source>
        <dbReference type="Pfam" id="PF12867"/>
    </source>
</evidence>
<sequence length="174" mass="19209">MDIEPDIKDWTWVLERRCPDCGFDASAIDVGGVPDLLVEVADKFAELLTTGAAVGVRPAPGTWSPLEYGCHVRDCTMVFDERLELMLTLDDPPFPNWDQDAAAVEGRYGEQDPVAVAGEIRSAAAGLAERFASVEGAQWDRTGRRSNGSFFTVETLARYFIHDPVHHWWDVGGV</sequence>
<reference evidence="2 3" key="1">
    <citation type="submission" date="2020-04" db="EMBL/GenBank/DDBJ databases">
        <title>Gordonia sp. nov. TBRC 11910.</title>
        <authorList>
            <person name="Suriyachadkun C."/>
        </authorList>
    </citation>
    <scope>NUCLEOTIDE SEQUENCE [LARGE SCALE GENOMIC DNA]</scope>
    <source>
        <strain evidence="2 3">TBRC 11910</strain>
    </source>
</reference>
<dbReference type="SUPFAM" id="SSF109854">
    <property type="entry name" value="DinB/YfiT-like putative metalloenzymes"/>
    <property type="match status" value="1"/>
</dbReference>
<comment type="caution">
    <text evidence="2">The sequence shown here is derived from an EMBL/GenBank/DDBJ whole genome shotgun (WGS) entry which is preliminary data.</text>
</comment>
<protein>
    <submittedName>
        <fullName evidence="2">DinB family protein</fullName>
    </submittedName>
</protein>
<feature type="domain" description="DinB-like" evidence="1">
    <location>
        <begin position="43"/>
        <end position="169"/>
    </location>
</feature>
<dbReference type="InterPro" id="IPR034660">
    <property type="entry name" value="DinB/YfiT-like"/>
</dbReference>
<dbReference type="RefSeq" id="WP_170194488.1">
    <property type="nucleotide sequence ID" value="NZ_JABBNB010000011.1"/>
</dbReference>